<dbReference type="EMBL" id="VIRS01000019">
    <property type="protein sequence ID" value="TQS42243.1"/>
    <property type="molecule type" value="Genomic_DNA"/>
</dbReference>
<protein>
    <submittedName>
        <fullName evidence="1">Uncharacterized protein</fullName>
    </submittedName>
</protein>
<dbReference type="Proteomes" id="UP000317982">
    <property type="component" value="Unassembled WGS sequence"/>
</dbReference>
<evidence type="ECO:0000313" key="2">
    <source>
        <dbReference type="Proteomes" id="UP000317982"/>
    </source>
</evidence>
<organism evidence="1 2">
    <name type="scientific">Cryptosporangium phraense</name>
    <dbReference type="NCBI Taxonomy" id="2593070"/>
    <lineage>
        <taxon>Bacteria</taxon>
        <taxon>Bacillati</taxon>
        <taxon>Actinomycetota</taxon>
        <taxon>Actinomycetes</taxon>
        <taxon>Cryptosporangiales</taxon>
        <taxon>Cryptosporangiaceae</taxon>
        <taxon>Cryptosporangium</taxon>
    </lineage>
</organism>
<reference evidence="1 2" key="1">
    <citation type="submission" date="2019-07" db="EMBL/GenBank/DDBJ databases">
        <title>Cryptosporangium phraense sp. nov., isolated from plant litter.</title>
        <authorList>
            <person name="Suriyachadkun C."/>
        </authorList>
    </citation>
    <scope>NUCLEOTIDE SEQUENCE [LARGE SCALE GENOMIC DNA]</scope>
    <source>
        <strain evidence="1 2">A-T 5661</strain>
    </source>
</reference>
<dbReference type="RefSeq" id="WP_142707300.1">
    <property type="nucleotide sequence ID" value="NZ_VIRS01000019.1"/>
</dbReference>
<dbReference type="AlphaFoldDB" id="A0A545ALP7"/>
<sequence length="62" mass="7176">MIVDPRLFGPRRSVPAEERASVESGWDAHYGSDFALGELAYEGYEFEDHDGRVMLYIQYWCS</sequence>
<comment type="caution">
    <text evidence="1">The sequence shown here is derived from an EMBL/GenBank/DDBJ whole genome shotgun (WGS) entry which is preliminary data.</text>
</comment>
<evidence type="ECO:0000313" key="1">
    <source>
        <dbReference type="EMBL" id="TQS42243.1"/>
    </source>
</evidence>
<keyword evidence="2" id="KW-1185">Reference proteome</keyword>
<proteinExistence type="predicted"/>
<accession>A0A545ALP7</accession>
<name>A0A545ALP7_9ACTN</name>
<dbReference type="InParanoid" id="A0A545ALP7"/>
<gene>
    <name evidence="1" type="ORF">FL583_25235</name>
</gene>